<dbReference type="EnsemblFungi" id="MAPG_10110T0">
    <property type="protein sequence ID" value="MAPG_10110T0"/>
    <property type="gene ID" value="MAPG_10110"/>
</dbReference>
<evidence type="ECO:0000313" key="2">
    <source>
        <dbReference type="EnsemblFungi" id="MAPG_10110T0"/>
    </source>
</evidence>
<dbReference type="EMBL" id="ADBL01002594">
    <property type="status" value="NOT_ANNOTATED_CDS"/>
    <property type="molecule type" value="Genomic_DNA"/>
</dbReference>
<dbReference type="Proteomes" id="UP000011715">
    <property type="component" value="Unassembled WGS sequence"/>
</dbReference>
<proteinExistence type="predicted"/>
<evidence type="ECO:0000313" key="3">
    <source>
        <dbReference type="Proteomes" id="UP000011715"/>
    </source>
</evidence>
<reference evidence="1" key="1">
    <citation type="submission" date="2010-05" db="EMBL/GenBank/DDBJ databases">
        <title>The Genome Sequence of Magnaporthe poae strain ATCC 64411.</title>
        <authorList>
            <consortium name="The Broad Institute Genome Sequencing Platform"/>
            <consortium name="Broad Institute Genome Sequencing Center for Infectious Disease"/>
            <person name="Ma L.-J."/>
            <person name="Dead R."/>
            <person name="Young S."/>
            <person name="Zeng Q."/>
            <person name="Koehrsen M."/>
            <person name="Alvarado L."/>
            <person name="Berlin A."/>
            <person name="Chapman S.B."/>
            <person name="Chen Z."/>
            <person name="Freedman E."/>
            <person name="Gellesch M."/>
            <person name="Goldberg J."/>
            <person name="Griggs A."/>
            <person name="Gujja S."/>
            <person name="Heilman E.R."/>
            <person name="Heiman D."/>
            <person name="Hepburn T."/>
            <person name="Howarth C."/>
            <person name="Jen D."/>
            <person name="Larson L."/>
            <person name="Mehta T."/>
            <person name="Neiman D."/>
            <person name="Pearson M."/>
            <person name="Roberts A."/>
            <person name="Saif S."/>
            <person name="Shea T."/>
            <person name="Shenoy N."/>
            <person name="Sisk P."/>
            <person name="Stolte C."/>
            <person name="Sykes S."/>
            <person name="Walk T."/>
            <person name="White J."/>
            <person name="Yandava C."/>
            <person name="Haas B."/>
            <person name="Nusbaum C."/>
            <person name="Birren B."/>
        </authorList>
    </citation>
    <scope>NUCLEOTIDE SEQUENCE</scope>
    <source>
        <strain evidence="1">ATCC 64411</strain>
    </source>
</reference>
<dbReference type="VEuPathDB" id="FungiDB:MAPG_10110"/>
<accession>A0A0C4EBQ5</accession>
<dbReference type="AlphaFoldDB" id="A0A0C4EBQ5"/>
<reference evidence="2" key="4">
    <citation type="journal article" date="2015" name="G3 (Bethesda)">
        <title>Genome sequences of three phytopathogenic species of the Magnaporthaceae family of fungi.</title>
        <authorList>
            <person name="Okagaki L.H."/>
            <person name="Nunes C.C."/>
            <person name="Sailsbery J."/>
            <person name="Clay B."/>
            <person name="Brown D."/>
            <person name="John T."/>
            <person name="Oh Y."/>
            <person name="Young N."/>
            <person name="Fitzgerald M."/>
            <person name="Haas B.J."/>
            <person name="Zeng Q."/>
            <person name="Young S."/>
            <person name="Adiconis X."/>
            <person name="Fan L."/>
            <person name="Levin J.Z."/>
            <person name="Mitchell T.K."/>
            <person name="Okubara P.A."/>
            <person name="Farman M.L."/>
            <person name="Kohn L.M."/>
            <person name="Birren B."/>
            <person name="Ma L.-J."/>
            <person name="Dean R.A."/>
        </authorList>
    </citation>
    <scope>NUCLEOTIDE SEQUENCE</scope>
    <source>
        <strain evidence="2">ATCC 64411 / 73-15</strain>
    </source>
</reference>
<reference evidence="3" key="2">
    <citation type="submission" date="2010-05" db="EMBL/GenBank/DDBJ databases">
        <title>The genome sequence of Magnaporthe poae strain ATCC 64411.</title>
        <authorList>
            <person name="Ma L.-J."/>
            <person name="Dead R."/>
            <person name="Young S."/>
            <person name="Zeng Q."/>
            <person name="Koehrsen M."/>
            <person name="Alvarado L."/>
            <person name="Berlin A."/>
            <person name="Chapman S.B."/>
            <person name="Chen Z."/>
            <person name="Freedman E."/>
            <person name="Gellesch M."/>
            <person name="Goldberg J."/>
            <person name="Griggs A."/>
            <person name="Gujja S."/>
            <person name="Heilman E.R."/>
            <person name="Heiman D."/>
            <person name="Hepburn T."/>
            <person name="Howarth C."/>
            <person name="Jen D."/>
            <person name="Larson L."/>
            <person name="Mehta T."/>
            <person name="Neiman D."/>
            <person name="Pearson M."/>
            <person name="Roberts A."/>
            <person name="Saif S."/>
            <person name="Shea T."/>
            <person name="Shenoy N."/>
            <person name="Sisk P."/>
            <person name="Stolte C."/>
            <person name="Sykes S."/>
            <person name="Walk T."/>
            <person name="White J."/>
            <person name="Yandava C."/>
            <person name="Haas B."/>
            <person name="Nusbaum C."/>
            <person name="Birren B."/>
        </authorList>
    </citation>
    <scope>NUCLEOTIDE SEQUENCE [LARGE SCALE GENOMIC DNA]</scope>
    <source>
        <strain evidence="3">ATCC 64411 / 73-15</strain>
    </source>
</reference>
<reference evidence="2" key="5">
    <citation type="submission" date="2015-06" db="UniProtKB">
        <authorList>
            <consortium name="EnsemblFungi"/>
        </authorList>
    </citation>
    <scope>IDENTIFICATION</scope>
    <source>
        <strain evidence="2">ATCC 64411</strain>
    </source>
</reference>
<name>A0A0C4EBQ5_MAGP6</name>
<organism evidence="2 3">
    <name type="scientific">Magnaporthiopsis poae (strain ATCC 64411 / 73-15)</name>
    <name type="common">Kentucky bluegrass fungus</name>
    <name type="synonym">Magnaporthe poae</name>
    <dbReference type="NCBI Taxonomy" id="644358"/>
    <lineage>
        <taxon>Eukaryota</taxon>
        <taxon>Fungi</taxon>
        <taxon>Dikarya</taxon>
        <taxon>Ascomycota</taxon>
        <taxon>Pezizomycotina</taxon>
        <taxon>Sordariomycetes</taxon>
        <taxon>Sordariomycetidae</taxon>
        <taxon>Magnaporthales</taxon>
        <taxon>Magnaporthaceae</taxon>
        <taxon>Magnaporthiopsis</taxon>
    </lineage>
</organism>
<gene>
    <name evidence="1" type="ORF">MAPG_10110</name>
</gene>
<keyword evidence="3" id="KW-1185">Reference proteome</keyword>
<protein>
    <submittedName>
        <fullName evidence="1 2">Uncharacterized protein</fullName>
    </submittedName>
</protein>
<reference evidence="1" key="3">
    <citation type="submission" date="2011-03" db="EMBL/GenBank/DDBJ databases">
        <title>Annotation of Magnaporthe poae ATCC 64411.</title>
        <authorList>
            <person name="Ma L.-J."/>
            <person name="Dead R."/>
            <person name="Young S.K."/>
            <person name="Zeng Q."/>
            <person name="Gargeya S."/>
            <person name="Fitzgerald M."/>
            <person name="Haas B."/>
            <person name="Abouelleil A."/>
            <person name="Alvarado L."/>
            <person name="Arachchi H.M."/>
            <person name="Berlin A."/>
            <person name="Brown A."/>
            <person name="Chapman S.B."/>
            <person name="Chen Z."/>
            <person name="Dunbar C."/>
            <person name="Freedman E."/>
            <person name="Gearin G."/>
            <person name="Gellesch M."/>
            <person name="Goldberg J."/>
            <person name="Griggs A."/>
            <person name="Gujja S."/>
            <person name="Heiman D."/>
            <person name="Howarth C."/>
            <person name="Larson L."/>
            <person name="Lui A."/>
            <person name="MacDonald P.J.P."/>
            <person name="Mehta T."/>
            <person name="Montmayeur A."/>
            <person name="Murphy C."/>
            <person name="Neiman D."/>
            <person name="Pearson M."/>
            <person name="Priest M."/>
            <person name="Roberts A."/>
            <person name="Saif S."/>
            <person name="Shea T."/>
            <person name="Shenoy N."/>
            <person name="Sisk P."/>
            <person name="Stolte C."/>
            <person name="Sykes S."/>
            <person name="Yandava C."/>
            <person name="Wortman J."/>
            <person name="Nusbaum C."/>
            <person name="Birren B."/>
        </authorList>
    </citation>
    <scope>NUCLEOTIDE SEQUENCE</scope>
    <source>
        <strain evidence="1">ATCC 64411</strain>
    </source>
</reference>
<sequence>MVTIADAKGLWTCYLVSCIGIVVTATSEYGTNVHDTKAYISVPDLTTGYPAGRDSEDGDFIKKAIDLAVKEPISLTGKPPVKALHRMRDSRLRNNNPPALGPCRSLVTSSYLLMDRGSRFTS</sequence>
<evidence type="ECO:0000313" key="1">
    <source>
        <dbReference type="EMBL" id="KLU91592.1"/>
    </source>
</evidence>
<dbReference type="EMBL" id="GL876977">
    <property type="protein sequence ID" value="KLU91592.1"/>
    <property type="molecule type" value="Genomic_DNA"/>
</dbReference>